<organism evidence="1">
    <name type="scientific">Tetraselmis sp. GSL018</name>
    <dbReference type="NCBI Taxonomy" id="582737"/>
    <lineage>
        <taxon>Eukaryota</taxon>
        <taxon>Viridiplantae</taxon>
        <taxon>Chlorophyta</taxon>
        <taxon>core chlorophytes</taxon>
        <taxon>Chlorodendrophyceae</taxon>
        <taxon>Chlorodendrales</taxon>
        <taxon>Chlorodendraceae</taxon>
        <taxon>Tetraselmis</taxon>
    </lineage>
</organism>
<name>A0A061QN65_9CHLO</name>
<dbReference type="AlphaFoldDB" id="A0A061QN65"/>
<proteinExistence type="predicted"/>
<gene>
    <name evidence="1" type="ORF">TSPGSL018_27127</name>
</gene>
<protein>
    <submittedName>
        <fullName evidence="1">Uncharacterized protein</fullName>
    </submittedName>
</protein>
<reference evidence="1" key="1">
    <citation type="submission" date="2014-05" db="EMBL/GenBank/DDBJ databases">
        <title>The transcriptome of the halophilic microalga Tetraselmis sp. GSL018 isolated from the Great Salt Lake, Utah.</title>
        <authorList>
            <person name="Jinkerson R.E."/>
            <person name="D'Adamo S."/>
            <person name="Posewitz M.C."/>
        </authorList>
    </citation>
    <scope>NUCLEOTIDE SEQUENCE</scope>
    <source>
        <strain evidence="1">GSL018</strain>
    </source>
</reference>
<sequence length="240" mass="26963">MSLLWTNRHSISRFRLEKLVRAEVSPRALSATLSFRTLGVFPQGCQIYPQQRRSFSCPSVSASGHYSSVFELADQLRSLDADSSFDVSCLKELFDIQKLDTAVYQTQILKDRYKAPSVQAVVSVTNKLTLEQTWYNKVRSGKPQNFTSTPGDSCADPTDGGARCDFCDWWNLTADDAIGRVERDHCVSASNLFKYCAPYHGLLVFKRHDPLDFDEELLADLMSCTSEWVRRAAVKAGGRA</sequence>
<feature type="non-terminal residue" evidence="1">
    <location>
        <position position="240"/>
    </location>
</feature>
<dbReference type="EMBL" id="GBEZ01026045">
    <property type="protein sequence ID" value="JAC61113.1"/>
    <property type="molecule type" value="Transcribed_RNA"/>
</dbReference>
<accession>A0A061QN65</accession>
<evidence type="ECO:0000313" key="1">
    <source>
        <dbReference type="EMBL" id="JAC61113.1"/>
    </source>
</evidence>